<gene>
    <name evidence="3" type="ORF">GCM10011503_31200</name>
</gene>
<evidence type="ECO:0000313" key="3">
    <source>
        <dbReference type="EMBL" id="GGB80208.1"/>
    </source>
</evidence>
<accession>A0ABQ1JWQ3</accession>
<comment type="caution">
    <text evidence="3">The sequence shown here is derived from an EMBL/GenBank/DDBJ whole genome shotgun (WGS) entry which is preliminary data.</text>
</comment>
<evidence type="ECO:0000313" key="4">
    <source>
        <dbReference type="Proteomes" id="UP000628854"/>
    </source>
</evidence>
<name>A0ABQ1JWQ3_9PROT</name>
<evidence type="ECO:0000259" key="2">
    <source>
        <dbReference type="Pfam" id="PF03781"/>
    </source>
</evidence>
<dbReference type="SUPFAM" id="SSF56436">
    <property type="entry name" value="C-type lectin-like"/>
    <property type="match status" value="1"/>
</dbReference>
<dbReference type="InterPro" id="IPR051043">
    <property type="entry name" value="Sulfatase_Mod_Factor_Kinase"/>
</dbReference>
<dbReference type="PANTHER" id="PTHR23150">
    <property type="entry name" value="SULFATASE MODIFYING FACTOR 1, 2"/>
    <property type="match status" value="1"/>
</dbReference>
<dbReference type="Pfam" id="PF03781">
    <property type="entry name" value="FGE-sulfatase"/>
    <property type="match status" value="1"/>
</dbReference>
<keyword evidence="4" id="KW-1185">Reference proteome</keyword>
<feature type="compositionally biased region" description="Basic and acidic residues" evidence="1">
    <location>
        <begin position="206"/>
        <end position="217"/>
    </location>
</feature>
<dbReference type="EMBL" id="BMKF01000003">
    <property type="protein sequence ID" value="GGB80208.1"/>
    <property type="molecule type" value="Genomic_DNA"/>
</dbReference>
<dbReference type="InterPro" id="IPR042095">
    <property type="entry name" value="SUMF_sf"/>
</dbReference>
<dbReference type="Gene3D" id="3.90.1580.10">
    <property type="entry name" value="paralog of FGE (formylglycine-generating enzyme)"/>
    <property type="match status" value="1"/>
</dbReference>
<protein>
    <submittedName>
        <fullName evidence="3">Protein 3-oxoalanine-generating enzyme family protein</fullName>
    </submittedName>
</protein>
<dbReference type="InterPro" id="IPR005532">
    <property type="entry name" value="SUMF_dom"/>
</dbReference>
<evidence type="ECO:0000256" key="1">
    <source>
        <dbReference type="SAM" id="MobiDB-lite"/>
    </source>
</evidence>
<dbReference type="InterPro" id="IPR016187">
    <property type="entry name" value="CTDL_fold"/>
</dbReference>
<feature type="region of interest" description="Disordered" evidence="1">
    <location>
        <begin position="202"/>
        <end position="224"/>
    </location>
</feature>
<feature type="domain" description="Sulfatase-modifying factor enzyme-like" evidence="2">
    <location>
        <begin position="1"/>
        <end position="253"/>
    </location>
</feature>
<dbReference type="Proteomes" id="UP000628854">
    <property type="component" value="Unassembled WGS sequence"/>
</dbReference>
<organism evidence="3 4">
    <name type="scientific">Henriciella pelagia</name>
    <dbReference type="NCBI Taxonomy" id="1977912"/>
    <lineage>
        <taxon>Bacteria</taxon>
        <taxon>Pseudomonadati</taxon>
        <taxon>Pseudomonadota</taxon>
        <taxon>Alphaproteobacteria</taxon>
        <taxon>Hyphomonadales</taxon>
        <taxon>Hyphomonadaceae</taxon>
        <taxon>Henriciella</taxon>
    </lineage>
</organism>
<sequence length="258" mass="28652">MSVIPATSFQMGQTIDYGYGEIDGPRHEVIFRQDFALARTEVTVGEFRKFVATTGHESGGDCNVYTDTRSWHVDPTRSWENPGFEQDENHPVVCVSWDDAVAYANWLSEQTGIAYRLPSEAEWEYVASTGGIEGDNGIVDHDEANIGLDPCCGGKTSGRDVWIKTAPVASFAADRYGIYDMRGNVWEWQADCHQDMYEGAPVDGSARTDCETPDKRSIRGGSYGDAGDYLSPRYRLPGPRSQGYFTVGFRLARTINEN</sequence>
<reference evidence="4" key="1">
    <citation type="journal article" date="2019" name="Int. J. Syst. Evol. Microbiol.">
        <title>The Global Catalogue of Microorganisms (GCM) 10K type strain sequencing project: providing services to taxonomists for standard genome sequencing and annotation.</title>
        <authorList>
            <consortium name="The Broad Institute Genomics Platform"/>
            <consortium name="The Broad Institute Genome Sequencing Center for Infectious Disease"/>
            <person name="Wu L."/>
            <person name="Ma J."/>
        </authorList>
    </citation>
    <scope>NUCLEOTIDE SEQUENCE [LARGE SCALE GENOMIC DNA]</scope>
    <source>
        <strain evidence="4">CGMCC 1.15928</strain>
    </source>
</reference>
<dbReference type="PANTHER" id="PTHR23150:SF35">
    <property type="entry name" value="BLL6746 PROTEIN"/>
    <property type="match status" value="1"/>
</dbReference>
<proteinExistence type="predicted"/>